<dbReference type="SUPFAM" id="SSF47384">
    <property type="entry name" value="Homodimeric domain of signal transducing histidine kinase"/>
    <property type="match status" value="1"/>
</dbReference>
<dbReference type="SUPFAM" id="SSF55874">
    <property type="entry name" value="ATPase domain of HSP90 chaperone/DNA topoisomerase II/histidine kinase"/>
    <property type="match status" value="1"/>
</dbReference>
<comment type="caution">
    <text evidence="10">The sequence shown here is derived from an EMBL/GenBank/DDBJ whole genome shotgun (WGS) entry which is preliminary data.</text>
</comment>
<dbReference type="PROSITE" id="PS50110">
    <property type="entry name" value="RESPONSE_REGULATORY"/>
    <property type="match status" value="1"/>
</dbReference>
<dbReference type="InterPro" id="IPR004358">
    <property type="entry name" value="Sig_transdc_His_kin-like_C"/>
</dbReference>
<dbReference type="SUPFAM" id="SSF52172">
    <property type="entry name" value="CheY-like"/>
    <property type="match status" value="1"/>
</dbReference>
<protein>
    <recommendedName>
        <fullName evidence="2">histidine kinase</fullName>
        <ecNumber evidence="2">2.7.13.3</ecNumber>
    </recommendedName>
</protein>
<evidence type="ECO:0000313" key="11">
    <source>
        <dbReference type="Proteomes" id="UP000583556"/>
    </source>
</evidence>
<dbReference type="InterPro" id="IPR036097">
    <property type="entry name" value="HisK_dim/P_sf"/>
</dbReference>
<dbReference type="Proteomes" id="UP000583556">
    <property type="component" value="Unassembled WGS sequence"/>
</dbReference>
<evidence type="ECO:0000259" key="9">
    <source>
        <dbReference type="PROSITE" id="PS50110"/>
    </source>
</evidence>
<dbReference type="Pfam" id="PF00072">
    <property type="entry name" value="Response_reg"/>
    <property type="match status" value="1"/>
</dbReference>
<dbReference type="InterPro" id="IPR011006">
    <property type="entry name" value="CheY-like_superfamily"/>
</dbReference>
<dbReference type="PROSITE" id="PS50109">
    <property type="entry name" value="HIS_KIN"/>
    <property type="match status" value="1"/>
</dbReference>
<evidence type="ECO:0000256" key="4">
    <source>
        <dbReference type="ARBA" id="ARBA00022679"/>
    </source>
</evidence>
<dbReference type="Pfam" id="PF02518">
    <property type="entry name" value="HATPase_c"/>
    <property type="match status" value="1"/>
</dbReference>
<dbReference type="GO" id="GO:0000155">
    <property type="term" value="F:phosphorelay sensor kinase activity"/>
    <property type="evidence" value="ECO:0007669"/>
    <property type="project" value="InterPro"/>
</dbReference>
<organism evidence="10 11">
    <name type="scientific">Novosphingobium olei</name>
    <dbReference type="NCBI Taxonomy" id="2728851"/>
    <lineage>
        <taxon>Bacteria</taxon>
        <taxon>Pseudomonadati</taxon>
        <taxon>Pseudomonadota</taxon>
        <taxon>Alphaproteobacteria</taxon>
        <taxon>Sphingomonadales</taxon>
        <taxon>Sphingomonadaceae</taxon>
        <taxon>Novosphingobium</taxon>
    </lineage>
</organism>
<dbReference type="PRINTS" id="PR00344">
    <property type="entry name" value="BCTRLSENSOR"/>
</dbReference>
<evidence type="ECO:0000256" key="6">
    <source>
        <dbReference type="PROSITE-ProRule" id="PRU00169"/>
    </source>
</evidence>
<dbReference type="PANTHER" id="PTHR43047">
    <property type="entry name" value="TWO-COMPONENT HISTIDINE PROTEIN KINASE"/>
    <property type="match status" value="1"/>
</dbReference>
<dbReference type="Gene3D" id="3.40.50.2300">
    <property type="match status" value="1"/>
</dbReference>
<evidence type="ECO:0000256" key="7">
    <source>
        <dbReference type="SAM" id="MobiDB-lite"/>
    </source>
</evidence>
<dbReference type="SMART" id="SM00448">
    <property type="entry name" value="REC"/>
    <property type="match status" value="1"/>
</dbReference>
<dbReference type="AlphaFoldDB" id="A0A7Y0BMK6"/>
<dbReference type="RefSeq" id="WP_169492495.1">
    <property type="nucleotide sequence ID" value="NZ_JABBGM010000002.1"/>
</dbReference>
<proteinExistence type="predicted"/>
<comment type="catalytic activity">
    <reaction evidence="1">
        <text>ATP + protein L-histidine = ADP + protein N-phospho-L-histidine.</text>
        <dbReference type="EC" id="2.7.13.3"/>
    </reaction>
</comment>
<evidence type="ECO:0000256" key="5">
    <source>
        <dbReference type="ARBA" id="ARBA00022777"/>
    </source>
</evidence>
<evidence type="ECO:0000313" key="10">
    <source>
        <dbReference type="EMBL" id="NML93252.1"/>
    </source>
</evidence>
<keyword evidence="3 6" id="KW-0597">Phosphoprotein</keyword>
<dbReference type="InterPro" id="IPR001789">
    <property type="entry name" value="Sig_transdc_resp-reg_receiver"/>
</dbReference>
<name>A0A7Y0BMK6_9SPHN</name>
<dbReference type="Pfam" id="PF00512">
    <property type="entry name" value="HisKA"/>
    <property type="match status" value="1"/>
</dbReference>
<keyword evidence="5" id="KW-0418">Kinase</keyword>
<evidence type="ECO:0000256" key="2">
    <source>
        <dbReference type="ARBA" id="ARBA00012438"/>
    </source>
</evidence>
<accession>A0A7Y0BMK6</accession>
<dbReference type="InterPro" id="IPR003594">
    <property type="entry name" value="HATPase_dom"/>
</dbReference>
<dbReference type="Gene3D" id="3.30.565.10">
    <property type="entry name" value="Histidine kinase-like ATPase, C-terminal domain"/>
    <property type="match status" value="1"/>
</dbReference>
<dbReference type="InterPro" id="IPR003661">
    <property type="entry name" value="HisK_dim/P_dom"/>
</dbReference>
<reference evidence="10 11" key="1">
    <citation type="submission" date="2020-04" db="EMBL/GenBank/DDBJ databases">
        <title>Novosphingobium sp. TW-4 isolated from soil.</title>
        <authorList>
            <person name="Dahal R.H."/>
            <person name="Chaudhary D.K."/>
        </authorList>
    </citation>
    <scope>NUCLEOTIDE SEQUENCE [LARGE SCALE GENOMIC DNA]</scope>
    <source>
        <strain evidence="10 11">TW-4</strain>
    </source>
</reference>
<dbReference type="InterPro" id="IPR005467">
    <property type="entry name" value="His_kinase_dom"/>
</dbReference>
<dbReference type="Gene3D" id="1.10.287.130">
    <property type="match status" value="1"/>
</dbReference>
<dbReference type="InterPro" id="IPR036890">
    <property type="entry name" value="HATPase_C_sf"/>
</dbReference>
<gene>
    <name evidence="10" type="ORF">HHL27_06150</name>
</gene>
<dbReference type="CDD" id="cd00156">
    <property type="entry name" value="REC"/>
    <property type="match status" value="1"/>
</dbReference>
<evidence type="ECO:0000259" key="8">
    <source>
        <dbReference type="PROSITE" id="PS50109"/>
    </source>
</evidence>
<feature type="domain" description="Histidine kinase" evidence="8">
    <location>
        <begin position="76"/>
        <end position="290"/>
    </location>
</feature>
<evidence type="ECO:0000256" key="3">
    <source>
        <dbReference type="ARBA" id="ARBA00022553"/>
    </source>
</evidence>
<dbReference type="EC" id="2.7.13.3" evidence="2"/>
<dbReference type="EMBL" id="JABBGM010000002">
    <property type="protein sequence ID" value="NML93252.1"/>
    <property type="molecule type" value="Genomic_DNA"/>
</dbReference>
<dbReference type="CDD" id="cd00082">
    <property type="entry name" value="HisKA"/>
    <property type="match status" value="1"/>
</dbReference>
<keyword evidence="11" id="KW-1185">Reference proteome</keyword>
<sequence>MHRALGQGPAQGREPARGSSWNALSRRAGRAVSTLRRLVRRDAIAAGGIAGRIAELERACAVAEAASAAKSRYLANVSHEIRSPLNAIYGYAQLIERGSGVDAAEAAKVIRRSAEHLTDLVEGLLDISLVENGVTRVASDVVRLPAFIDQLARMFAPSAEAKGLVFEVDLPLRLPEFVRTDQKRLRQVLINLVSNAIKFTDTGTVTLRVRRSGETTRFEVEDTGPGIAPEDRERVFAPFERGEGEEGRSSGFGLGLPITRAIVQILGGDIAVTDGASGGACFRVSLMLNEVRVEGTDKPDLGRIVGYAGARRQVLAVDDDIRQLSFVRQALEDVDFDVSIAPDGETAIALCDAQAFDLVLLDVQMGGQSGWETASHLRSVHGRSLKIVMLSANAHERHGPAADDEELPHDLFLLKPVEIGQLIDAIGRQLGLQWVREGGTPRPMFGKCEELPEAALAHVAKLRELVRIGHVRGIEAEIRALEKAAPECGTLAATLYACLDRFDLAALARKLEGL</sequence>
<keyword evidence="4" id="KW-0808">Transferase</keyword>
<feature type="domain" description="Response regulatory" evidence="9">
    <location>
        <begin position="313"/>
        <end position="430"/>
    </location>
</feature>
<feature type="modified residue" description="4-aspartylphosphate" evidence="6">
    <location>
        <position position="362"/>
    </location>
</feature>
<dbReference type="SMART" id="SM00387">
    <property type="entry name" value="HATPase_c"/>
    <property type="match status" value="1"/>
</dbReference>
<feature type="region of interest" description="Disordered" evidence="7">
    <location>
        <begin position="1"/>
        <end position="23"/>
    </location>
</feature>
<evidence type="ECO:0000256" key="1">
    <source>
        <dbReference type="ARBA" id="ARBA00000085"/>
    </source>
</evidence>
<dbReference type="SMART" id="SM00388">
    <property type="entry name" value="HisKA"/>
    <property type="match status" value="1"/>
</dbReference>